<dbReference type="Pfam" id="PF13635">
    <property type="entry name" value="DUF4143"/>
    <property type="match status" value="1"/>
</dbReference>
<dbReference type="Proteomes" id="UP000271125">
    <property type="component" value="Unassembled WGS sequence"/>
</dbReference>
<dbReference type="EMBL" id="QNBD01000160">
    <property type="protein sequence ID" value="RKX69961.1"/>
    <property type="molecule type" value="Genomic_DNA"/>
</dbReference>
<comment type="caution">
    <text evidence="2">The sequence shown here is derived from an EMBL/GenBank/DDBJ whole genome shotgun (WGS) entry which is preliminary data.</text>
</comment>
<protein>
    <recommendedName>
        <fullName evidence="1">DUF4143 domain-containing protein</fullName>
    </recommendedName>
</protein>
<name>A0A660SIW7_UNCT6</name>
<dbReference type="AlphaFoldDB" id="A0A660SIW7"/>
<evidence type="ECO:0000313" key="2">
    <source>
        <dbReference type="EMBL" id="RKX69961.1"/>
    </source>
</evidence>
<sequence>PWTKKISRSILKEKKWYIFNYIEIDNLSIRFENMVALELLRKVFYWNEEGKGPFSLHYLRDKEKREVDFLLLEKNKPILMIETKLNNDRPSPSLIYFQNRLNIPAVQLVNKKGIYKKIKNGDNSIIVITAHRFLSSL</sequence>
<accession>A0A660SIW7</accession>
<dbReference type="InterPro" id="IPR025420">
    <property type="entry name" value="DUF4143"/>
</dbReference>
<reference evidence="2 3" key="1">
    <citation type="submission" date="2018-06" db="EMBL/GenBank/DDBJ databases">
        <title>Extensive metabolic versatility and redundancy in microbially diverse, dynamic hydrothermal sediments.</title>
        <authorList>
            <person name="Dombrowski N."/>
            <person name="Teske A."/>
            <person name="Baker B.J."/>
        </authorList>
    </citation>
    <scope>NUCLEOTIDE SEQUENCE [LARGE SCALE GENOMIC DNA]</scope>
    <source>
        <strain evidence="2">B10_G13</strain>
    </source>
</reference>
<proteinExistence type="predicted"/>
<organism evidence="2 3">
    <name type="scientific">candidate division TA06 bacterium</name>
    <dbReference type="NCBI Taxonomy" id="2250710"/>
    <lineage>
        <taxon>Bacteria</taxon>
        <taxon>Bacteria division TA06</taxon>
    </lineage>
</organism>
<feature type="domain" description="DUF4143" evidence="1">
    <location>
        <begin position="31"/>
        <end position="85"/>
    </location>
</feature>
<evidence type="ECO:0000259" key="1">
    <source>
        <dbReference type="Pfam" id="PF13635"/>
    </source>
</evidence>
<feature type="non-terminal residue" evidence="2">
    <location>
        <position position="1"/>
    </location>
</feature>
<gene>
    <name evidence="2" type="ORF">DRP43_03875</name>
</gene>
<evidence type="ECO:0000313" key="3">
    <source>
        <dbReference type="Proteomes" id="UP000271125"/>
    </source>
</evidence>